<feature type="compositionally biased region" description="Acidic residues" evidence="6">
    <location>
        <begin position="146"/>
        <end position="162"/>
    </location>
</feature>
<dbReference type="OMA" id="QWPHGLT"/>
<evidence type="ECO:0000256" key="4">
    <source>
        <dbReference type="ARBA" id="ARBA00023163"/>
    </source>
</evidence>
<feature type="compositionally biased region" description="Basic and acidic residues" evidence="6">
    <location>
        <begin position="174"/>
        <end position="189"/>
    </location>
</feature>
<dbReference type="InterPro" id="IPR037817">
    <property type="entry name" value="TAF7"/>
</dbReference>
<dbReference type="GO" id="GO:0051123">
    <property type="term" value="P:RNA polymerase II preinitiation complex assembly"/>
    <property type="evidence" value="ECO:0007669"/>
    <property type="project" value="TreeGrafter"/>
</dbReference>
<dbReference type="Pfam" id="PF04658">
    <property type="entry name" value="TAFII55_N"/>
    <property type="match status" value="1"/>
</dbReference>
<evidence type="ECO:0000256" key="5">
    <source>
        <dbReference type="ARBA" id="ARBA00023242"/>
    </source>
</evidence>
<evidence type="ECO:0000256" key="2">
    <source>
        <dbReference type="ARBA" id="ARBA00009368"/>
    </source>
</evidence>
<keyword evidence="5" id="KW-0539">Nucleus</keyword>
<protein>
    <recommendedName>
        <fullName evidence="7">TAFII55 protein conserved region domain-containing protein</fullName>
    </recommendedName>
</protein>
<evidence type="ECO:0000256" key="1">
    <source>
        <dbReference type="ARBA" id="ARBA00004123"/>
    </source>
</evidence>
<evidence type="ECO:0000313" key="9">
    <source>
        <dbReference type="Proteomes" id="UP000825935"/>
    </source>
</evidence>
<organism evidence="8 9">
    <name type="scientific">Ceratopteris richardii</name>
    <name type="common">Triangle waterfern</name>
    <dbReference type="NCBI Taxonomy" id="49495"/>
    <lineage>
        <taxon>Eukaryota</taxon>
        <taxon>Viridiplantae</taxon>
        <taxon>Streptophyta</taxon>
        <taxon>Embryophyta</taxon>
        <taxon>Tracheophyta</taxon>
        <taxon>Polypodiopsida</taxon>
        <taxon>Polypodiidae</taxon>
        <taxon>Polypodiales</taxon>
        <taxon>Pteridineae</taxon>
        <taxon>Pteridaceae</taxon>
        <taxon>Parkerioideae</taxon>
        <taxon>Ceratopteris</taxon>
    </lineage>
</organism>
<accession>A0A8T2VDB1</accession>
<dbReference type="SMART" id="SM01370">
    <property type="entry name" value="TAFII55_N"/>
    <property type="match status" value="1"/>
</dbReference>
<keyword evidence="3" id="KW-0805">Transcription regulation</keyword>
<dbReference type="AlphaFoldDB" id="A0A8T2VDB1"/>
<feature type="region of interest" description="Disordered" evidence="6">
    <location>
        <begin position="140"/>
        <end position="195"/>
    </location>
</feature>
<gene>
    <name evidence="8" type="ORF">KP509_01G003400</name>
</gene>
<feature type="domain" description="TAFII55 protein conserved region" evidence="7">
    <location>
        <begin position="1"/>
        <end position="145"/>
    </location>
</feature>
<comment type="subcellular location">
    <subcellularLocation>
        <location evidence="1">Nucleus</location>
    </subcellularLocation>
</comment>
<dbReference type="GO" id="GO:0016251">
    <property type="term" value="F:RNA polymerase II general transcription initiation factor activity"/>
    <property type="evidence" value="ECO:0007669"/>
    <property type="project" value="TreeGrafter"/>
</dbReference>
<comment type="similarity">
    <text evidence="2">Belongs to the TAF7 family.</text>
</comment>
<dbReference type="PANTHER" id="PTHR12228">
    <property type="entry name" value="TRANSCRIPTION INITIATION FACTOR TFIID 55 KD SUBUNIT-RELATED"/>
    <property type="match status" value="1"/>
</dbReference>
<sequence>MEEHFILRVPPSLAERLERVLSENPSSSDDLDIDLSFLEDGRTGSFKIGNETFPAALLDMPCVLESYKTYDDSVLIKTADIGQMIMVREEKDPAPESIEYRHGFTPPMRDARKRRFRREPDLNPGLVSKVEQDLISIMAGGTAQDVDVEVVEQEEDADDEEPILPPPNPPSSGPKKEADDGPSNQHEKSDSEDED</sequence>
<dbReference type="PANTHER" id="PTHR12228:SF0">
    <property type="entry name" value="TATA-BOX BINDING PROTEIN ASSOCIATED FACTOR 7"/>
    <property type="match status" value="1"/>
</dbReference>
<feature type="compositionally biased region" description="Pro residues" evidence="6">
    <location>
        <begin position="163"/>
        <end position="172"/>
    </location>
</feature>
<evidence type="ECO:0000256" key="3">
    <source>
        <dbReference type="ARBA" id="ARBA00023015"/>
    </source>
</evidence>
<evidence type="ECO:0000313" key="8">
    <source>
        <dbReference type="EMBL" id="KAH7445342.1"/>
    </source>
</evidence>
<keyword evidence="9" id="KW-1185">Reference proteome</keyword>
<dbReference type="Proteomes" id="UP000825935">
    <property type="component" value="Chromosome 1"/>
</dbReference>
<dbReference type="EMBL" id="CM035406">
    <property type="protein sequence ID" value="KAH7445342.1"/>
    <property type="molecule type" value="Genomic_DNA"/>
</dbReference>
<proteinExistence type="inferred from homology"/>
<dbReference type="CDD" id="cd08047">
    <property type="entry name" value="TAF7"/>
    <property type="match status" value="1"/>
</dbReference>
<evidence type="ECO:0000256" key="6">
    <source>
        <dbReference type="SAM" id="MobiDB-lite"/>
    </source>
</evidence>
<comment type="caution">
    <text evidence="8">The sequence shown here is derived from an EMBL/GenBank/DDBJ whole genome shotgun (WGS) entry which is preliminary data.</text>
</comment>
<dbReference type="InterPro" id="IPR006751">
    <property type="entry name" value="TAFII55_prot_cons_reg"/>
</dbReference>
<dbReference type="GO" id="GO:0005669">
    <property type="term" value="C:transcription factor TFIID complex"/>
    <property type="evidence" value="ECO:0007669"/>
    <property type="project" value="InterPro"/>
</dbReference>
<evidence type="ECO:0000259" key="7">
    <source>
        <dbReference type="SMART" id="SM01370"/>
    </source>
</evidence>
<keyword evidence="4" id="KW-0804">Transcription</keyword>
<name>A0A8T2VDB1_CERRI</name>
<dbReference type="OrthoDB" id="153872at2759"/>
<reference evidence="8" key="1">
    <citation type="submission" date="2021-08" db="EMBL/GenBank/DDBJ databases">
        <title>WGS assembly of Ceratopteris richardii.</title>
        <authorList>
            <person name="Marchant D.B."/>
            <person name="Chen G."/>
            <person name="Jenkins J."/>
            <person name="Shu S."/>
            <person name="Leebens-Mack J."/>
            <person name="Grimwood J."/>
            <person name="Schmutz J."/>
            <person name="Soltis P."/>
            <person name="Soltis D."/>
            <person name="Chen Z.-H."/>
        </authorList>
    </citation>
    <scope>NUCLEOTIDE SEQUENCE</scope>
    <source>
        <strain evidence="8">Whitten #5841</strain>
        <tissue evidence="8">Leaf</tissue>
    </source>
</reference>